<evidence type="ECO:0000313" key="2">
    <source>
        <dbReference type="EMBL" id="ONH27778.1"/>
    </source>
</evidence>
<keyword evidence="3" id="KW-1185">Reference proteome</keyword>
<evidence type="ECO:0008006" key="4">
    <source>
        <dbReference type="Google" id="ProtNLM"/>
    </source>
</evidence>
<protein>
    <recommendedName>
        <fullName evidence="4">Peroxide stress protein YaaA</fullName>
    </recommendedName>
</protein>
<gene>
    <name evidence="2" type="ORF">BL253_21340</name>
</gene>
<organism evidence="2 3">
    <name type="scientific">Pseudofrankia asymbiotica</name>
    <dbReference type="NCBI Taxonomy" id="1834516"/>
    <lineage>
        <taxon>Bacteria</taxon>
        <taxon>Bacillati</taxon>
        <taxon>Actinomycetota</taxon>
        <taxon>Actinomycetes</taxon>
        <taxon>Frankiales</taxon>
        <taxon>Frankiaceae</taxon>
        <taxon>Pseudofrankia</taxon>
    </lineage>
</organism>
<dbReference type="Pfam" id="PF03883">
    <property type="entry name" value="H2O2_YaaD"/>
    <property type="match status" value="1"/>
</dbReference>
<reference evidence="3" key="1">
    <citation type="submission" date="2016-10" db="EMBL/GenBank/DDBJ databases">
        <title>Frankia sp. NRRL B-16386 Genome sequencing.</title>
        <authorList>
            <person name="Ghodhbane-Gtari F."/>
            <person name="Swanson E."/>
            <person name="Gueddou A."/>
            <person name="Hezbri K."/>
            <person name="Ktari K."/>
            <person name="Nouioui I."/>
            <person name="Morris K."/>
            <person name="Simpson S."/>
            <person name="Abebe-Akele F."/>
            <person name="Thomas K."/>
            <person name="Gtari M."/>
            <person name="Tisa L.S."/>
        </authorList>
    </citation>
    <scope>NUCLEOTIDE SEQUENCE [LARGE SCALE GENOMIC DNA]</scope>
    <source>
        <strain evidence="3">NRRL B-16386</strain>
    </source>
</reference>
<dbReference type="RefSeq" id="WP_076818946.1">
    <property type="nucleotide sequence ID" value="NZ_MOMC01000044.1"/>
</dbReference>
<dbReference type="PANTHER" id="PTHR30283">
    <property type="entry name" value="PEROXIDE STRESS RESPONSE PROTEIN YAAA"/>
    <property type="match status" value="1"/>
</dbReference>
<name>A0A1V2I7A9_9ACTN</name>
<comment type="caution">
    <text evidence="2">The sequence shown here is derived from an EMBL/GenBank/DDBJ whole genome shotgun (WGS) entry which is preliminary data.</text>
</comment>
<dbReference type="STRING" id="1834516.BL253_21340"/>
<dbReference type="Proteomes" id="UP000188929">
    <property type="component" value="Unassembled WGS sequence"/>
</dbReference>
<proteinExistence type="predicted"/>
<evidence type="ECO:0000313" key="3">
    <source>
        <dbReference type="Proteomes" id="UP000188929"/>
    </source>
</evidence>
<sequence>MRILLPPSEAKTEGGDGPSLRVAGFGDGPLAAARAEVTQAVAAFCRDDPAAAIVALRLPASRAEADLAANAAIVDAPTRPALDRFVGVLYEALAPATLPPAARAAADRALFVSNGAFGLIGAAEPVPDHRVGMAAAIPGLDGRAAPTVLATFWRARLALVLPDLLVSAPAAADGRAGADEVTAGNGSATRAAPPPAPAAVGEHLVVDLRSSDYATVPRLSGPIRTNALPVRALTEKLVDGRWVRRSLSYQAKQAKGLLTRALLLAEAAGRPVKTVDDVVEVAESAGLAAEPRGTATAPALDIITRWNPAVGTGISG</sequence>
<feature type="region of interest" description="Disordered" evidence="1">
    <location>
        <begin position="176"/>
        <end position="196"/>
    </location>
</feature>
<dbReference type="GO" id="GO:0033194">
    <property type="term" value="P:response to hydroperoxide"/>
    <property type="evidence" value="ECO:0007669"/>
    <property type="project" value="TreeGrafter"/>
</dbReference>
<dbReference type="PANTHER" id="PTHR30283:SF4">
    <property type="entry name" value="PEROXIDE STRESS RESISTANCE PROTEIN YAAA"/>
    <property type="match status" value="1"/>
</dbReference>
<dbReference type="OrthoDB" id="3210767at2"/>
<dbReference type="EMBL" id="MOMC01000044">
    <property type="protein sequence ID" value="ONH27778.1"/>
    <property type="molecule type" value="Genomic_DNA"/>
</dbReference>
<dbReference type="GO" id="GO:0005829">
    <property type="term" value="C:cytosol"/>
    <property type="evidence" value="ECO:0007669"/>
    <property type="project" value="TreeGrafter"/>
</dbReference>
<dbReference type="InterPro" id="IPR005583">
    <property type="entry name" value="YaaA"/>
</dbReference>
<evidence type="ECO:0000256" key="1">
    <source>
        <dbReference type="SAM" id="MobiDB-lite"/>
    </source>
</evidence>
<dbReference type="AlphaFoldDB" id="A0A1V2I7A9"/>
<accession>A0A1V2I7A9</accession>